<dbReference type="EMBL" id="CP063189">
    <property type="protein sequence ID" value="WCZ32814.1"/>
    <property type="molecule type" value="Genomic_DNA"/>
</dbReference>
<evidence type="ECO:0000256" key="2">
    <source>
        <dbReference type="SAM" id="SignalP"/>
    </source>
</evidence>
<keyword evidence="2" id="KW-0732">Signal</keyword>
<evidence type="ECO:0000313" key="4">
    <source>
        <dbReference type="Proteomes" id="UP001220064"/>
    </source>
</evidence>
<organism evidence="3 4">
    <name type="scientific">Corynebacterium massiliense DSM 45435</name>
    <dbReference type="NCBI Taxonomy" id="1121364"/>
    <lineage>
        <taxon>Bacteria</taxon>
        <taxon>Bacillati</taxon>
        <taxon>Actinomycetota</taxon>
        <taxon>Actinomycetes</taxon>
        <taxon>Mycobacteriales</taxon>
        <taxon>Corynebacteriaceae</taxon>
        <taxon>Corynebacterium</taxon>
    </lineage>
</organism>
<dbReference type="RefSeq" id="WP_022862287.1">
    <property type="nucleotide sequence ID" value="NZ_ATVG01000001.1"/>
</dbReference>
<evidence type="ECO:0000256" key="1">
    <source>
        <dbReference type="SAM" id="MobiDB-lite"/>
    </source>
</evidence>
<dbReference type="PROSITE" id="PS51257">
    <property type="entry name" value="PROKAR_LIPOPROTEIN"/>
    <property type="match status" value="1"/>
</dbReference>
<gene>
    <name evidence="3" type="ORF">CMASS_06900</name>
</gene>
<feature type="compositionally biased region" description="Low complexity" evidence="1">
    <location>
        <begin position="35"/>
        <end position="69"/>
    </location>
</feature>
<feature type="signal peptide" evidence="2">
    <location>
        <begin position="1"/>
        <end position="23"/>
    </location>
</feature>
<feature type="chain" id="PRO_5047509642" description="Secreted protein" evidence="2">
    <location>
        <begin position="24"/>
        <end position="234"/>
    </location>
</feature>
<feature type="compositionally biased region" description="Polar residues" evidence="1">
    <location>
        <begin position="93"/>
        <end position="103"/>
    </location>
</feature>
<proteinExistence type="predicted"/>
<reference evidence="3 4" key="1">
    <citation type="submission" date="2020-10" db="EMBL/GenBank/DDBJ databases">
        <title>Complete genome sequence of Corynebacterium massiliense DSM 45435, type strain of Corynebacterium massiliense.</title>
        <authorList>
            <person name="Busche T."/>
            <person name="Kalinowski J."/>
            <person name="Ruckert C."/>
        </authorList>
    </citation>
    <scope>NUCLEOTIDE SEQUENCE [LARGE SCALE GENOMIC DNA]</scope>
    <source>
        <strain evidence="3 4">DSM 45435</strain>
    </source>
</reference>
<evidence type="ECO:0008006" key="5">
    <source>
        <dbReference type="Google" id="ProtNLM"/>
    </source>
</evidence>
<evidence type="ECO:0000313" key="3">
    <source>
        <dbReference type="EMBL" id="WCZ32814.1"/>
    </source>
</evidence>
<accession>A0ABY7U893</accession>
<protein>
    <recommendedName>
        <fullName evidence="5">Secreted protein</fullName>
    </recommendedName>
</protein>
<name>A0ABY7U893_9CORY</name>
<sequence>MFLKTPAKTSVALLALVAPCALVACGSHDENNNAAAASSEASTTVTKTSEKTTSSAPETTKTKTKTAAPKNEKNDSNAAAGDGDGNADDQNAEPNQGAQQPQADGNGFEPLAMAPVDGGQDADPATTDEINQLVRGMYDTSTMREFVGYLPAHACQRALNEGQYDQLDLEQIPDVPMSSLDSKGWNEAYVESVDDIKVNGDQASATVNLHTSQGEDTNTLRFLHEGDRWTFCNA</sequence>
<feature type="region of interest" description="Disordered" evidence="1">
    <location>
        <begin position="35"/>
        <end position="126"/>
    </location>
</feature>
<keyword evidence="4" id="KW-1185">Reference proteome</keyword>
<dbReference type="Proteomes" id="UP001220064">
    <property type="component" value="Chromosome"/>
</dbReference>